<evidence type="ECO:0000313" key="2">
    <source>
        <dbReference type="EMBL" id="KAH9383672.1"/>
    </source>
</evidence>
<organism evidence="2 3">
    <name type="scientific">Haemaphysalis longicornis</name>
    <name type="common">Bush tick</name>
    <dbReference type="NCBI Taxonomy" id="44386"/>
    <lineage>
        <taxon>Eukaryota</taxon>
        <taxon>Metazoa</taxon>
        <taxon>Ecdysozoa</taxon>
        <taxon>Arthropoda</taxon>
        <taxon>Chelicerata</taxon>
        <taxon>Arachnida</taxon>
        <taxon>Acari</taxon>
        <taxon>Parasitiformes</taxon>
        <taxon>Ixodida</taxon>
        <taxon>Ixodoidea</taxon>
        <taxon>Ixodidae</taxon>
        <taxon>Haemaphysalinae</taxon>
        <taxon>Haemaphysalis</taxon>
    </lineage>
</organism>
<sequence length="284" mass="31851">MFAAEHHTDYPTTRQVSGTKKRAEPPAKSKQSTRLECPNVQAPCSTSGLKESEAVGSGVKQKPVLSTASEGDRRPKQLQQLSNITAKKAIKIEGGVTDSLVKHTRYMTDRERSLKELRQEFKTTDIMNVLQALVACNWHVGQARTQLLNKTRLKGCMQQAGQGSEEDVKPNLASLNQALRKRDEDDFCSDDIYVKNLKGGLSKVKFLGGFRHHKQLPKAVPVLKEAQRPVEAAEDDSDNDDDCDENMYVKDLRGGLTELTAYTEPEESELPQKTTRLLRFLRRQ</sequence>
<protein>
    <submittedName>
        <fullName evidence="2">Uncharacterized protein</fullName>
    </submittedName>
</protein>
<reference evidence="2 3" key="1">
    <citation type="journal article" date="2020" name="Cell">
        <title>Large-Scale Comparative Analyses of Tick Genomes Elucidate Their Genetic Diversity and Vector Capacities.</title>
        <authorList>
            <consortium name="Tick Genome and Microbiome Consortium (TIGMIC)"/>
            <person name="Jia N."/>
            <person name="Wang J."/>
            <person name="Shi W."/>
            <person name="Du L."/>
            <person name="Sun Y."/>
            <person name="Zhan W."/>
            <person name="Jiang J.F."/>
            <person name="Wang Q."/>
            <person name="Zhang B."/>
            <person name="Ji P."/>
            <person name="Bell-Sakyi L."/>
            <person name="Cui X.M."/>
            <person name="Yuan T.T."/>
            <person name="Jiang B.G."/>
            <person name="Yang W.F."/>
            <person name="Lam T.T."/>
            <person name="Chang Q.C."/>
            <person name="Ding S.J."/>
            <person name="Wang X.J."/>
            <person name="Zhu J.G."/>
            <person name="Ruan X.D."/>
            <person name="Zhao L."/>
            <person name="Wei J.T."/>
            <person name="Ye R.Z."/>
            <person name="Que T.C."/>
            <person name="Du C.H."/>
            <person name="Zhou Y.H."/>
            <person name="Cheng J.X."/>
            <person name="Dai P.F."/>
            <person name="Guo W.B."/>
            <person name="Han X.H."/>
            <person name="Huang E.J."/>
            <person name="Li L.F."/>
            <person name="Wei W."/>
            <person name="Gao Y.C."/>
            <person name="Liu J.Z."/>
            <person name="Shao H.Z."/>
            <person name="Wang X."/>
            <person name="Wang C.C."/>
            <person name="Yang T.C."/>
            <person name="Huo Q.B."/>
            <person name="Li W."/>
            <person name="Chen H.Y."/>
            <person name="Chen S.E."/>
            <person name="Zhou L.G."/>
            <person name="Ni X.B."/>
            <person name="Tian J.H."/>
            <person name="Sheng Y."/>
            <person name="Liu T."/>
            <person name="Pan Y.S."/>
            <person name="Xia L.Y."/>
            <person name="Li J."/>
            <person name="Zhao F."/>
            <person name="Cao W.C."/>
        </authorList>
    </citation>
    <scope>NUCLEOTIDE SEQUENCE [LARGE SCALE GENOMIC DNA]</scope>
    <source>
        <strain evidence="2">HaeL-2018</strain>
    </source>
</reference>
<keyword evidence="3" id="KW-1185">Reference proteome</keyword>
<comment type="caution">
    <text evidence="2">The sequence shown here is derived from an EMBL/GenBank/DDBJ whole genome shotgun (WGS) entry which is preliminary data.</text>
</comment>
<evidence type="ECO:0000256" key="1">
    <source>
        <dbReference type="SAM" id="MobiDB-lite"/>
    </source>
</evidence>
<gene>
    <name evidence="2" type="ORF">HPB48_025438</name>
</gene>
<proteinExistence type="predicted"/>
<evidence type="ECO:0000313" key="3">
    <source>
        <dbReference type="Proteomes" id="UP000821853"/>
    </source>
</evidence>
<dbReference type="EMBL" id="JABSTR010001244">
    <property type="protein sequence ID" value="KAH9383672.1"/>
    <property type="molecule type" value="Genomic_DNA"/>
</dbReference>
<dbReference type="VEuPathDB" id="VectorBase:HLOH_041187"/>
<dbReference type="Proteomes" id="UP000821853">
    <property type="component" value="Unassembled WGS sequence"/>
</dbReference>
<accession>A0A9J6H9T4</accession>
<dbReference type="AlphaFoldDB" id="A0A9J6H9T4"/>
<feature type="region of interest" description="Disordered" evidence="1">
    <location>
        <begin position="1"/>
        <end position="75"/>
    </location>
</feature>
<name>A0A9J6H9T4_HAELO</name>
<dbReference type="OrthoDB" id="6505400at2759"/>